<proteinExistence type="predicted"/>
<name>A0A699VJ10_TANCI</name>
<sequence length="86" mass="9476">LNLSTYKANDEVEEEEKANDDEVSSGQGVYTPPDHQLTNEEENPEGDDEVKKGIDSILNPNIQTHTFVNVPVSVDAETPYSDTTNP</sequence>
<organism evidence="2">
    <name type="scientific">Tanacetum cinerariifolium</name>
    <name type="common">Dalmatian daisy</name>
    <name type="synonym">Chrysanthemum cinerariifolium</name>
    <dbReference type="NCBI Taxonomy" id="118510"/>
    <lineage>
        <taxon>Eukaryota</taxon>
        <taxon>Viridiplantae</taxon>
        <taxon>Streptophyta</taxon>
        <taxon>Embryophyta</taxon>
        <taxon>Tracheophyta</taxon>
        <taxon>Spermatophyta</taxon>
        <taxon>Magnoliopsida</taxon>
        <taxon>eudicotyledons</taxon>
        <taxon>Gunneridae</taxon>
        <taxon>Pentapetalae</taxon>
        <taxon>asterids</taxon>
        <taxon>campanulids</taxon>
        <taxon>Asterales</taxon>
        <taxon>Asteraceae</taxon>
        <taxon>Asteroideae</taxon>
        <taxon>Anthemideae</taxon>
        <taxon>Anthemidinae</taxon>
        <taxon>Tanacetum</taxon>
    </lineage>
</organism>
<accession>A0A699VJ10</accession>
<protein>
    <submittedName>
        <fullName evidence="2">Uncharacterized protein</fullName>
    </submittedName>
</protein>
<evidence type="ECO:0000313" key="2">
    <source>
        <dbReference type="EMBL" id="GFD34293.1"/>
    </source>
</evidence>
<feature type="compositionally biased region" description="Acidic residues" evidence="1">
    <location>
        <begin position="11"/>
        <end position="23"/>
    </location>
</feature>
<dbReference type="EMBL" id="BKCJ011444854">
    <property type="protein sequence ID" value="GFD34293.1"/>
    <property type="molecule type" value="Genomic_DNA"/>
</dbReference>
<gene>
    <name evidence="2" type="ORF">Tci_906262</name>
</gene>
<feature type="non-terminal residue" evidence="2">
    <location>
        <position position="1"/>
    </location>
</feature>
<reference evidence="2" key="1">
    <citation type="journal article" date="2019" name="Sci. Rep.">
        <title>Draft genome of Tanacetum cinerariifolium, the natural source of mosquito coil.</title>
        <authorList>
            <person name="Yamashiro T."/>
            <person name="Shiraishi A."/>
            <person name="Satake H."/>
            <person name="Nakayama K."/>
        </authorList>
    </citation>
    <scope>NUCLEOTIDE SEQUENCE</scope>
</reference>
<comment type="caution">
    <text evidence="2">The sequence shown here is derived from an EMBL/GenBank/DDBJ whole genome shotgun (WGS) entry which is preliminary data.</text>
</comment>
<dbReference type="AlphaFoldDB" id="A0A699VJ10"/>
<feature type="region of interest" description="Disordered" evidence="1">
    <location>
        <begin position="1"/>
        <end position="53"/>
    </location>
</feature>
<evidence type="ECO:0000256" key="1">
    <source>
        <dbReference type="SAM" id="MobiDB-lite"/>
    </source>
</evidence>
<feature type="compositionally biased region" description="Acidic residues" evidence="1">
    <location>
        <begin position="39"/>
        <end position="48"/>
    </location>
</feature>